<comment type="caution">
    <text evidence="1">The sequence shown here is derived from an EMBL/GenBank/DDBJ whole genome shotgun (WGS) entry which is preliminary data.</text>
</comment>
<evidence type="ECO:0000313" key="1">
    <source>
        <dbReference type="EMBL" id="NUB45032.1"/>
    </source>
</evidence>
<organism evidence="1 2">
    <name type="scientific">Fertoeibacter niger</name>
    <dbReference type="NCBI Taxonomy" id="2656921"/>
    <lineage>
        <taxon>Bacteria</taxon>
        <taxon>Pseudomonadati</taxon>
        <taxon>Pseudomonadota</taxon>
        <taxon>Alphaproteobacteria</taxon>
        <taxon>Rhodobacterales</taxon>
        <taxon>Paracoccaceae</taxon>
        <taxon>Fertoeibacter</taxon>
    </lineage>
</organism>
<accession>A0A8X8H2J6</accession>
<name>A0A8X8H2J6_9RHOB</name>
<keyword evidence="2" id="KW-1185">Reference proteome</keyword>
<dbReference type="RefSeq" id="WP_152825544.1">
    <property type="nucleotide sequence ID" value="NZ_WHUT02000006.1"/>
</dbReference>
<evidence type="ECO:0000313" key="2">
    <source>
        <dbReference type="Proteomes" id="UP000484076"/>
    </source>
</evidence>
<sequence length="79" mass="8587">MTTDHIAGKGKARQPDRGNLLLTGLTSATRLDSSLCVVDVPRERFVPSEKPTAMPFEALRPRAKLHADSALVDLEFGNV</sequence>
<protein>
    <submittedName>
        <fullName evidence="1">Uncharacterized protein</fullName>
    </submittedName>
</protein>
<reference evidence="1" key="1">
    <citation type="submission" date="2020-05" db="EMBL/GenBank/DDBJ databases">
        <title>Fertoebacter nigrum gen. nov., sp. nov., a new member of the family Rhodobacteraceae.</title>
        <authorList>
            <person name="Szuroczki S."/>
            <person name="Abbaszade G."/>
            <person name="Buni D."/>
            <person name="Schumann P."/>
            <person name="Toth E."/>
        </authorList>
    </citation>
    <scope>NUCLEOTIDE SEQUENCE</scope>
    <source>
        <strain evidence="1">RG-N-1a</strain>
    </source>
</reference>
<dbReference type="AlphaFoldDB" id="A0A8X8H2J6"/>
<dbReference type="EMBL" id="WHUT02000006">
    <property type="protein sequence ID" value="NUB45032.1"/>
    <property type="molecule type" value="Genomic_DNA"/>
</dbReference>
<dbReference type="Proteomes" id="UP000484076">
    <property type="component" value="Unassembled WGS sequence"/>
</dbReference>
<proteinExistence type="predicted"/>
<gene>
    <name evidence="1" type="ORF">GEU84_011590</name>
</gene>